<name>A0AAQ3NKW5_VIGMU</name>
<dbReference type="SUPFAM" id="SSF55154">
    <property type="entry name" value="CYTH-like phosphatases"/>
    <property type="match status" value="1"/>
</dbReference>
<dbReference type="Proteomes" id="UP001374535">
    <property type="component" value="Chromosome 5"/>
</dbReference>
<accession>A0AAQ3NKW5</accession>
<keyword evidence="2" id="KW-1185">Reference proteome</keyword>
<sequence>MELAGVSKTAHISRGFGKTAGNNRGCTKTPLFLGVKIAAVKIALPRRIVSASPRKTLVSVSHLFSPMEVEVKLRLADTNAHHRVNNLLSPFHVVTHRQKNLFFNGAASEVFERRAVLCLRFYGDDERRVEEDEEDLDPRIGCEYVAEPRKLKSRVLRVKEEFGTKKGFIGLGEDEKEK</sequence>
<gene>
    <name evidence="1" type="ORF">V8G54_016250</name>
</gene>
<dbReference type="PANTHER" id="PTHR34948">
    <property type="entry name" value="OS08G0299200 PROTEIN"/>
    <property type="match status" value="1"/>
</dbReference>
<evidence type="ECO:0000313" key="2">
    <source>
        <dbReference type="Proteomes" id="UP001374535"/>
    </source>
</evidence>
<reference evidence="1 2" key="1">
    <citation type="journal article" date="2023" name="Life. Sci Alliance">
        <title>Evolutionary insights into 3D genome organization and epigenetic landscape of Vigna mungo.</title>
        <authorList>
            <person name="Junaid A."/>
            <person name="Singh B."/>
            <person name="Bhatia S."/>
        </authorList>
    </citation>
    <scope>NUCLEOTIDE SEQUENCE [LARGE SCALE GENOMIC DNA]</scope>
    <source>
        <strain evidence="1">Urdbean</strain>
    </source>
</reference>
<protein>
    <submittedName>
        <fullName evidence="1">Uncharacterized protein</fullName>
    </submittedName>
</protein>
<evidence type="ECO:0000313" key="1">
    <source>
        <dbReference type="EMBL" id="WVZ11720.1"/>
    </source>
</evidence>
<dbReference type="InterPro" id="IPR033469">
    <property type="entry name" value="CYTH-like_dom_sf"/>
</dbReference>
<dbReference type="EMBL" id="CP144696">
    <property type="protein sequence ID" value="WVZ11720.1"/>
    <property type="molecule type" value="Genomic_DNA"/>
</dbReference>
<dbReference type="PANTHER" id="PTHR34948:SF2">
    <property type="entry name" value="TRIPHOSPHATE TUNNEL METALLOENZYME 3"/>
    <property type="match status" value="1"/>
</dbReference>
<proteinExistence type="predicted"/>
<organism evidence="1 2">
    <name type="scientific">Vigna mungo</name>
    <name type="common">Black gram</name>
    <name type="synonym">Phaseolus mungo</name>
    <dbReference type="NCBI Taxonomy" id="3915"/>
    <lineage>
        <taxon>Eukaryota</taxon>
        <taxon>Viridiplantae</taxon>
        <taxon>Streptophyta</taxon>
        <taxon>Embryophyta</taxon>
        <taxon>Tracheophyta</taxon>
        <taxon>Spermatophyta</taxon>
        <taxon>Magnoliopsida</taxon>
        <taxon>eudicotyledons</taxon>
        <taxon>Gunneridae</taxon>
        <taxon>Pentapetalae</taxon>
        <taxon>rosids</taxon>
        <taxon>fabids</taxon>
        <taxon>Fabales</taxon>
        <taxon>Fabaceae</taxon>
        <taxon>Papilionoideae</taxon>
        <taxon>50 kb inversion clade</taxon>
        <taxon>NPAAA clade</taxon>
        <taxon>indigoferoid/millettioid clade</taxon>
        <taxon>Phaseoleae</taxon>
        <taxon>Vigna</taxon>
    </lineage>
</organism>
<dbReference type="Gene3D" id="2.40.320.10">
    <property type="entry name" value="Hypothetical Protein Pfu-838710-001"/>
    <property type="match status" value="1"/>
</dbReference>
<dbReference type="AlphaFoldDB" id="A0AAQ3NKW5"/>